<feature type="compositionally biased region" description="Low complexity" evidence="1">
    <location>
        <begin position="26"/>
        <end position="36"/>
    </location>
</feature>
<feature type="compositionally biased region" description="Gly residues" evidence="1">
    <location>
        <begin position="147"/>
        <end position="188"/>
    </location>
</feature>
<dbReference type="OrthoDB" id="186995at2157"/>
<dbReference type="SUPFAM" id="SSF49503">
    <property type="entry name" value="Cupredoxins"/>
    <property type="match status" value="1"/>
</dbReference>
<feature type="region of interest" description="Disordered" evidence="1">
    <location>
        <begin position="26"/>
        <end position="55"/>
    </location>
</feature>
<dbReference type="AlphaFoldDB" id="A0A8J7Y6I8"/>
<dbReference type="InterPro" id="IPR008972">
    <property type="entry name" value="Cupredoxin"/>
</dbReference>
<dbReference type="NCBIfam" id="TIGR01409">
    <property type="entry name" value="TAT_signal_seq"/>
    <property type="match status" value="1"/>
</dbReference>
<accession>A0A8J7Y6I8</accession>
<evidence type="ECO:0000256" key="1">
    <source>
        <dbReference type="SAM" id="MobiDB-lite"/>
    </source>
</evidence>
<sequence>MERHPLDSSRRDVMKALGAGAVLSGLGGTATAQTDDGQTDDGQGGDTPSPGDGAGTVYEVETLIRGPPTNPDRPVDFFYQPTGLHLRPGDVIKFVFTTPDHNVVSYHPAFGMRRRVPTGVHAFSSPILGWQPRSIADDQIEPPAEMDGGGEGGQGGAGQQSGDQQGGGQGDGQGGGGPQNGGQQGGSPRGPVPSTWLYAFETPGVYDLLCSPHETYGMAMRVVVGDATEAPFETSDPSALPAPRAGPVELARETLTDPALQPSNIVEQGAVAWESLEAVGGRSGQTQG</sequence>
<comment type="caution">
    <text evidence="2">The sequence shown here is derived from an EMBL/GenBank/DDBJ whole genome shotgun (WGS) entry which is preliminary data.</text>
</comment>
<protein>
    <submittedName>
        <fullName evidence="2">Twin-arginine translocation signal domain-containing protein</fullName>
    </submittedName>
</protein>
<gene>
    <name evidence="2" type="ORF">KTS45_00065</name>
</gene>
<evidence type="ECO:0000313" key="3">
    <source>
        <dbReference type="Proteomes" id="UP000766550"/>
    </source>
</evidence>
<feature type="region of interest" description="Disordered" evidence="1">
    <location>
        <begin position="139"/>
        <end position="195"/>
    </location>
</feature>
<evidence type="ECO:0000313" key="2">
    <source>
        <dbReference type="EMBL" id="MBV0922584.1"/>
    </source>
</evidence>
<dbReference type="InterPro" id="IPR019546">
    <property type="entry name" value="TAT_signal_bac_arc"/>
</dbReference>
<dbReference type="InterPro" id="IPR006311">
    <property type="entry name" value="TAT_signal"/>
</dbReference>
<name>A0A8J7Y6I8_9EURY</name>
<dbReference type="PROSITE" id="PS51318">
    <property type="entry name" value="TAT"/>
    <property type="match status" value="1"/>
</dbReference>
<dbReference type="Gene3D" id="2.60.40.420">
    <property type="entry name" value="Cupredoxins - blue copper proteins"/>
    <property type="match status" value="1"/>
</dbReference>
<dbReference type="EMBL" id="JAHQXF010000001">
    <property type="protein sequence ID" value="MBV0922584.1"/>
    <property type="molecule type" value="Genomic_DNA"/>
</dbReference>
<organism evidence="2 3">
    <name type="scientific">Haloarcula limicola</name>
    <dbReference type="NCBI Taxonomy" id="1429915"/>
    <lineage>
        <taxon>Archaea</taxon>
        <taxon>Methanobacteriati</taxon>
        <taxon>Methanobacteriota</taxon>
        <taxon>Stenosarchaea group</taxon>
        <taxon>Halobacteria</taxon>
        <taxon>Halobacteriales</taxon>
        <taxon>Haloarculaceae</taxon>
        <taxon>Haloarcula</taxon>
    </lineage>
</organism>
<keyword evidence="3" id="KW-1185">Reference proteome</keyword>
<dbReference type="RefSeq" id="WP_174242476.1">
    <property type="nucleotide sequence ID" value="NZ_JAHQXF010000001.1"/>
</dbReference>
<dbReference type="Proteomes" id="UP000766550">
    <property type="component" value="Unassembled WGS sequence"/>
</dbReference>
<reference evidence="2 3" key="1">
    <citation type="submission" date="2021-06" db="EMBL/GenBank/DDBJ databases">
        <title>New haloarchaea isolates fom saline soil.</title>
        <authorList>
            <person name="Duran-Viseras A."/>
            <person name="Sanchez-Porro C.S."/>
            <person name="Ventosa A."/>
        </authorList>
    </citation>
    <scope>NUCLEOTIDE SEQUENCE [LARGE SCALE GENOMIC DNA]</scope>
    <source>
        <strain evidence="2 3">JCM 183640</strain>
    </source>
</reference>
<proteinExistence type="predicted"/>